<dbReference type="SUPFAM" id="SSF48452">
    <property type="entry name" value="TPR-like"/>
    <property type="match status" value="1"/>
</dbReference>
<evidence type="ECO:0000256" key="1">
    <source>
        <dbReference type="ARBA" id="ARBA00007626"/>
    </source>
</evidence>
<dbReference type="Pfam" id="PF01535">
    <property type="entry name" value="PPR"/>
    <property type="match status" value="5"/>
</dbReference>
<feature type="repeat" description="PPR" evidence="3">
    <location>
        <begin position="479"/>
        <end position="509"/>
    </location>
</feature>
<evidence type="ECO:0008006" key="6">
    <source>
        <dbReference type="Google" id="ProtNLM"/>
    </source>
</evidence>
<dbReference type="GO" id="GO:0003729">
    <property type="term" value="F:mRNA binding"/>
    <property type="evidence" value="ECO:0007669"/>
    <property type="project" value="TreeGrafter"/>
</dbReference>
<feature type="non-terminal residue" evidence="4">
    <location>
        <position position="924"/>
    </location>
</feature>
<dbReference type="AlphaFoldDB" id="A0A9Q0FJ17"/>
<dbReference type="Gene3D" id="1.25.40.10">
    <property type="entry name" value="Tetratricopeptide repeat domain"/>
    <property type="match status" value="9"/>
</dbReference>
<feature type="repeat" description="PPR" evidence="3">
    <location>
        <begin position="549"/>
        <end position="583"/>
    </location>
</feature>
<dbReference type="PROSITE" id="PS51375">
    <property type="entry name" value="PPR"/>
    <property type="match status" value="13"/>
</dbReference>
<feature type="repeat" description="PPR" evidence="3">
    <location>
        <begin position="584"/>
        <end position="618"/>
    </location>
</feature>
<evidence type="ECO:0000256" key="3">
    <source>
        <dbReference type="PROSITE-ProRule" id="PRU00708"/>
    </source>
</evidence>
<keyword evidence="2" id="KW-0677">Repeat</keyword>
<evidence type="ECO:0000313" key="4">
    <source>
        <dbReference type="EMBL" id="KAJ4832346.1"/>
    </source>
</evidence>
<feature type="repeat" description="PPR" evidence="3">
    <location>
        <begin position="725"/>
        <end position="759"/>
    </location>
</feature>
<feature type="repeat" description="PPR" evidence="3">
    <location>
        <begin position="339"/>
        <end position="373"/>
    </location>
</feature>
<comment type="similarity">
    <text evidence="1">Belongs to the PPR family. P subfamily.</text>
</comment>
<dbReference type="InterPro" id="IPR011990">
    <property type="entry name" value="TPR-like_helical_dom_sf"/>
</dbReference>
<dbReference type="Pfam" id="PF12854">
    <property type="entry name" value="PPR_1"/>
    <property type="match status" value="1"/>
</dbReference>
<feature type="repeat" description="PPR" evidence="3">
    <location>
        <begin position="619"/>
        <end position="653"/>
    </location>
</feature>
<dbReference type="Pfam" id="PF13812">
    <property type="entry name" value="PPR_3"/>
    <property type="match status" value="1"/>
</dbReference>
<reference evidence="4" key="2">
    <citation type="journal article" date="2023" name="Plants (Basel)">
        <title>Annotation of the Turnera subulata (Passifloraceae) Draft Genome Reveals the S-Locus Evolved after the Divergence of Turneroideae from Passifloroideae in a Stepwise Manner.</title>
        <authorList>
            <person name="Henning P.M."/>
            <person name="Roalson E.H."/>
            <person name="Mir W."/>
            <person name="McCubbin A.G."/>
            <person name="Shore J.S."/>
        </authorList>
    </citation>
    <scope>NUCLEOTIDE SEQUENCE</scope>
    <source>
        <strain evidence="4">F60SS</strain>
    </source>
</reference>
<gene>
    <name evidence="4" type="ORF">Tsubulata_002132</name>
</gene>
<evidence type="ECO:0000256" key="2">
    <source>
        <dbReference type="ARBA" id="ARBA00022737"/>
    </source>
</evidence>
<protein>
    <recommendedName>
        <fullName evidence="6">Pentacotripeptide-repeat region of PRORP domain-containing protein</fullName>
    </recommendedName>
</protein>
<name>A0A9Q0FJ17_9ROSI</name>
<feature type="repeat" description="PPR" evidence="3">
    <location>
        <begin position="444"/>
        <end position="478"/>
    </location>
</feature>
<dbReference type="PANTHER" id="PTHR47932">
    <property type="entry name" value="ATPASE EXPRESSION PROTEIN 3"/>
    <property type="match status" value="1"/>
</dbReference>
<keyword evidence="5" id="KW-1185">Reference proteome</keyword>
<feature type="repeat" description="PPR" evidence="3">
    <location>
        <begin position="374"/>
        <end position="408"/>
    </location>
</feature>
<dbReference type="NCBIfam" id="TIGR00756">
    <property type="entry name" value="PPR"/>
    <property type="match status" value="12"/>
</dbReference>
<dbReference type="InterPro" id="IPR002885">
    <property type="entry name" value="PPR_rpt"/>
</dbReference>
<organism evidence="4 5">
    <name type="scientific">Turnera subulata</name>
    <dbReference type="NCBI Taxonomy" id="218843"/>
    <lineage>
        <taxon>Eukaryota</taxon>
        <taxon>Viridiplantae</taxon>
        <taxon>Streptophyta</taxon>
        <taxon>Embryophyta</taxon>
        <taxon>Tracheophyta</taxon>
        <taxon>Spermatophyta</taxon>
        <taxon>Magnoliopsida</taxon>
        <taxon>eudicotyledons</taxon>
        <taxon>Gunneridae</taxon>
        <taxon>Pentapetalae</taxon>
        <taxon>rosids</taxon>
        <taxon>fabids</taxon>
        <taxon>Malpighiales</taxon>
        <taxon>Passifloraceae</taxon>
        <taxon>Turnera</taxon>
    </lineage>
</organism>
<reference evidence="4" key="1">
    <citation type="submission" date="2022-02" db="EMBL/GenBank/DDBJ databases">
        <authorList>
            <person name="Henning P.M."/>
            <person name="McCubbin A.G."/>
            <person name="Shore J.S."/>
        </authorList>
    </citation>
    <scope>NUCLEOTIDE SEQUENCE</scope>
    <source>
        <strain evidence="4">F60SS</strain>
        <tissue evidence="4">Leaves</tissue>
    </source>
</reference>
<feature type="repeat" description="PPR" evidence="3">
    <location>
        <begin position="409"/>
        <end position="443"/>
    </location>
</feature>
<dbReference type="EMBL" id="JAKUCV010005153">
    <property type="protein sequence ID" value="KAJ4832346.1"/>
    <property type="molecule type" value="Genomic_DNA"/>
</dbReference>
<dbReference type="Pfam" id="PF13041">
    <property type="entry name" value="PPR_2"/>
    <property type="match status" value="4"/>
</dbReference>
<evidence type="ECO:0000313" key="5">
    <source>
        <dbReference type="Proteomes" id="UP001141552"/>
    </source>
</evidence>
<dbReference type="OrthoDB" id="185373at2759"/>
<feature type="repeat" description="PPR" evidence="3">
    <location>
        <begin position="269"/>
        <end position="303"/>
    </location>
</feature>
<dbReference type="Proteomes" id="UP001141552">
    <property type="component" value="Unassembled WGS sequence"/>
</dbReference>
<sequence>MCWRGTTPVDKVFAVSSMINNPNWEQNSLLKSLVSHMTPQEAHRVVELNRNDTSLGVRFFKWACRQSTYCYNVDSRIRFLNLIVSSGLFGVAHKVIIELIKESDGGEGDILKLMDALDGLRGTGFRMNYPCYSSLMMGLAKADLGFLTFLVYRRMVDDGFVVGGIDYRTLINALCKSGFLLAGEMFLCRFLKFGFDLDTHVCTSLVLGYCRGNLLTDAFRVFEVMSRIDGCGPNSVTYSTLIHGLCEAGRMEEAFGLKEQMTEKGCMPSTRTYTVLIKAVCDVGLIDKSLTLLDEMVSKGCKPNVHTYTVLIDGLCRNGKTEQANGMFRRMLQDGMFPGVVTFNALIKGYCKEGRIISSFELLNLMERTKCQPNVRTYNELMEGLCRVNKSYKALILLRKMVNSGLVPDTVTYNTLVEGFCKEGQLDGAFKILKSMKLFGLQPDGLTFTSIIDGFCKRGRPELANGLLGLMLKDGIGPDEIALTALMDGYCKVGKTGDALMLFQWMMEHTQLSSAHAFNLYLDILCKKNRLKEEYAILGRIIKYGLVPSVVTFTILINGLCRAGDITNSLHMLELMKRADCAPNVYTYTVAINGLCQNGRIQEAEELLSGMSDLGVPPNHITYTVLVQAYSNAGNLDRALEIVRSMVKNGCQPNHRTYSALLAGFAMPKKTSEAESLNSTELLNCRAFPFEENDDVYIPNHVLKNIDVQFALELADKIDRCGESTIELYNVLATSLCKEGRMEEADNLIQDKLKVGLFPHKAVYSFIEWHCKKHNYDYCQDYLNSILNNGFTPSFETYSLVIQGLHDEGKSEKAQRLVSDLLRHVGVEDKATFLPYIDFLFNGDVPEHCHELLKLIEQLQCREKPVQFRSSLYPILPAYPSDIIPNASGQATDLFKMGVDTIYFSLASVTGNLSLQTCYWRVRD</sequence>
<feature type="repeat" description="PPR" evidence="3">
    <location>
        <begin position="304"/>
        <end position="338"/>
    </location>
</feature>
<feature type="repeat" description="PPR" evidence="3">
    <location>
        <begin position="234"/>
        <end position="268"/>
    </location>
</feature>
<proteinExistence type="inferred from homology"/>
<feature type="repeat" description="PPR" evidence="3">
    <location>
        <begin position="514"/>
        <end position="548"/>
    </location>
</feature>
<dbReference type="PANTHER" id="PTHR47932:SF7">
    <property type="entry name" value="PENTATRICOPEPTIDE (PPR) REPEAT PROTEIN"/>
    <property type="match status" value="1"/>
</dbReference>
<comment type="caution">
    <text evidence="4">The sequence shown here is derived from an EMBL/GenBank/DDBJ whole genome shotgun (WGS) entry which is preliminary data.</text>
</comment>
<accession>A0A9Q0FJ17</accession>